<evidence type="ECO:0000313" key="3">
    <source>
        <dbReference type="Proteomes" id="UP001195769"/>
    </source>
</evidence>
<keyword evidence="3" id="KW-1185">Reference proteome</keyword>
<feature type="compositionally biased region" description="Pro residues" evidence="1">
    <location>
        <begin position="362"/>
        <end position="371"/>
    </location>
</feature>
<evidence type="ECO:0000313" key="2">
    <source>
        <dbReference type="EMBL" id="KAG1902253.1"/>
    </source>
</evidence>
<feature type="region of interest" description="Disordered" evidence="1">
    <location>
        <begin position="261"/>
        <end position="408"/>
    </location>
</feature>
<feature type="compositionally biased region" description="Low complexity" evidence="1">
    <location>
        <begin position="372"/>
        <end position="408"/>
    </location>
</feature>
<accession>A0AAD4EC72</accession>
<dbReference type="Proteomes" id="UP001195769">
    <property type="component" value="Unassembled WGS sequence"/>
</dbReference>
<name>A0AAD4EC72_9AGAM</name>
<protein>
    <submittedName>
        <fullName evidence="2">Uncharacterized protein</fullName>
    </submittedName>
</protein>
<comment type="caution">
    <text evidence="2">The sequence shown here is derived from an EMBL/GenBank/DDBJ whole genome shotgun (WGS) entry which is preliminary data.</text>
</comment>
<dbReference type="RefSeq" id="XP_041227828.1">
    <property type="nucleotide sequence ID" value="XM_041376826.1"/>
</dbReference>
<proteinExistence type="predicted"/>
<feature type="compositionally biased region" description="Basic and acidic residues" evidence="1">
    <location>
        <begin position="267"/>
        <end position="276"/>
    </location>
</feature>
<gene>
    <name evidence="2" type="ORF">F5891DRAFT_978952</name>
</gene>
<sequence length="508" mass="56083">MDSIEAGAHRLDDGTTIHVCDCNSCLRKTGGRNLRVSKATYFRHKPSRLASIFLPPVALSIAPDLPSPDLRHTPPPATSSSSSKRPHADLDGGELSSQKKGRSESPELVPASETLTHIFAISPTPRPMTLSKIFIIMMASSMAPYLRPFLTRPFLTRPFLTRMAQGINVLCTYLQDEKGAPVSADRAKSIRNHMLSSFRQLQAQGLAPVSIGQALLLVLWWLIHTLRKEYIEFHLCADNWKAMKLMTDNYSQWSTYHVKGKKTSKRVKTEPVEHPQKHTCSTDDELEAEHTKKRARIDSDITSEPVTEPSTSSTNEAIPDTLRHPSLDREPTPPPSTDKGKGKEVPIVEVKNPLSNILMKPWPRPVPPKLPPTSIDSSSSGSDPAVVPPSHNITPVSMPDLSSSSDSTSLSVKMELVVGTHANTINLKPDAIKKRQPSTKPMRVSPKITARNLCALEWQSNGHQKEPASVFATYWNRLPAADKELYKRKAAVQLASSGQAQTDDNHDE</sequence>
<dbReference type="EMBL" id="JABBWK010000018">
    <property type="protein sequence ID" value="KAG1902253.1"/>
    <property type="molecule type" value="Genomic_DNA"/>
</dbReference>
<reference evidence="2" key="1">
    <citation type="journal article" date="2020" name="New Phytol.">
        <title>Comparative genomics reveals dynamic genome evolution in host specialist ectomycorrhizal fungi.</title>
        <authorList>
            <person name="Lofgren L.A."/>
            <person name="Nguyen N.H."/>
            <person name="Vilgalys R."/>
            <person name="Ruytinx J."/>
            <person name="Liao H.L."/>
            <person name="Branco S."/>
            <person name="Kuo A."/>
            <person name="LaButti K."/>
            <person name="Lipzen A."/>
            <person name="Andreopoulos W."/>
            <person name="Pangilinan J."/>
            <person name="Riley R."/>
            <person name="Hundley H."/>
            <person name="Na H."/>
            <person name="Barry K."/>
            <person name="Grigoriev I.V."/>
            <person name="Stajich J.E."/>
            <person name="Kennedy P.G."/>
        </authorList>
    </citation>
    <scope>NUCLEOTIDE SEQUENCE</scope>
    <source>
        <strain evidence="2">FC203</strain>
    </source>
</reference>
<evidence type="ECO:0000256" key="1">
    <source>
        <dbReference type="SAM" id="MobiDB-lite"/>
    </source>
</evidence>
<feature type="compositionally biased region" description="Basic and acidic residues" evidence="1">
    <location>
        <begin position="321"/>
        <end position="331"/>
    </location>
</feature>
<dbReference type="AlphaFoldDB" id="A0AAD4EC72"/>
<organism evidence="2 3">
    <name type="scientific">Suillus fuscotomentosus</name>
    <dbReference type="NCBI Taxonomy" id="1912939"/>
    <lineage>
        <taxon>Eukaryota</taxon>
        <taxon>Fungi</taxon>
        <taxon>Dikarya</taxon>
        <taxon>Basidiomycota</taxon>
        <taxon>Agaricomycotina</taxon>
        <taxon>Agaricomycetes</taxon>
        <taxon>Agaricomycetidae</taxon>
        <taxon>Boletales</taxon>
        <taxon>Suillineae</taxon>
        <taxon>Suillaceae</taxon>
        <taxon>Suillus</taxon>
    </lineage>
</organism>
<dbReference type="GeneID" id="64671124"/>
<feature type="compositionally biased region" description="Low complexity" evidence="1">
    <location>
        <begin position="302"/>
        <end position="314"/>
    </location>
</feature>
<feature type="region of interest" description="Disordered" evidence="1">
    <location>
        <begin position="65"/>
        <end position="108"/>
    </location>
</feature>